<dbReference type="Proteomes" id="UP000196386">
    <property type="component" value="Unassembled WGS sequence"/>
</dbReference>
<dbReference type="AlphaFoldDB" id="A0A174L6D0"/>
<keyword evidence="3" id="KW-0946">Virion</keyword>
<dbReference type="Proteomes" id="UP000095765">
    <property type="component" value="Unassembled WGS sequence"/>
</dbReference>
<evidence type="ECO:0000313" key="4">
    <source>
        <dbReference type="EMBL" id="NDO39744.1"/>
    </source>
</evidence>
<evidence type="ECO:0000313" key="6">
    <source>
        <dbReference type="EMBL" id="RGE68828.1"/>
    </source>
</evidence>
<reference evidence="3 10" key="5">
    <citation type="submission" date="2018-08" db="EMBL/GenBank/DDBJ databases">
        <title>Murine metabolic-syndrome-specific gut microbial biobank.</title>
        <authorList>
            <person name="Liu C."/>
        </authorList>
    </citation>
    <scope>NUCLEOTIDE SEQUENCE [LARGE SCALE GENOMIC DNA]</scope>
    <source>
        <strain evidence="3 10">X69</strain>
    </source>
</reference>
<accession>A0A174L6D0</accession>
<keyword evidence="3" id="KW-0167">Capsid protein</keyword>
<reference evidence="6 9" key="4">
    <citation type="submission" date="2018-08" db="EMBL/GenBank/DDBJ databases">
        <title>A genome reference for cultivated species of the human gut microbiota.</title>
        <authorList>
            <person name="Zou Y."/>
            <person name="Xue W."/>
            <person name="Luo G."/>
        </authorList>
    </citation>
    <scope>NUCLEOTIDE SEQUENCE [LARGE SCALE GENOMIC DNA]</scope>
    <source>
        <strain evidence="6 9">TF05-12AC</strain>
    </source>
</reference>
<dbReference type="EMBL" id="NFKP01000005">
    <property type="protein sequence ID" value="OUP70204.1"/>
    <property type="molecule type" value="Genomic_DNA"/>
</dbReference>
<dbReference type="InterPro" id="IPR024207">
    <property type="entry name" value="CotJB_dom"/>
</dbReference>
<evidence type="ECO:0000313" key="2">
    <source>
        <dbReference type="EMBL" id="CUP20174.1"/>
    </source>
</evidence>
<evidence type="ECO:0000313" key="11">
    <source>
        <dbReference type="Proteomes" id="UP000462501"/>
    </source>
</evidence>
<dbReference type="Pfam" id="PF12652">
    <property type="entry name" value="CotJB"/>
    <property type="match status" value="1"/>
</dbReference>
<gene>
    <name evidence="5" type="ORF">B5F11_06090</name>
    <name evidence="3" type="ORF">D3Z39_05065</name>
    <name evidence="6" type="ORF">DXC40_05925</name>
    <name evidence="2" type="ORF">ERS852551_00069</name>
    <name evidence="4" type="ORF">FMM72_10900</name>
</gene>
<protein>
    <submittedName>
        <fullName evidence="2">CotJB protein</fullName>
    </submittedName>
    <submittedName>
        <fullName evidence="3">Spore coat protein CotJB</fullName>
    </submittedName>
</protein>
<evidence type="ECO:0000313" key="7">
    <source>
        <dbReference type="Proteomes" id="UP000095765"/>
    </source>
</evidence>
<proteinExistence type="predicted"/>
<dbReference type="GeneID" id="72464366"/>
<feature type="domain" description="Protein CotJB" evidence="1">
    <location>
        <begin position="6"/>
        <end position="80"/>
    </location>
</feature>
<reference evidence="5" key="3">
    <citation type="journal article" date="2018" name="BMC Genomics">
        <title>Whole genome sequencing and function prediction of 133 gut anaerobes isolated from chicken caecum in pure cultures.</title>
        <authorList>
            <person name="Medvecky M."/>
            <person name="Cejkova D."/>
            <person name="Polansky O."/>
            <person name="Karasova D."/>
            <person name="Kubasova T."/>
            <person name="Cizek A."/>
            <person name="Rychlik I."/>
        </authorList>
    </citation>
    <scope>NUCLEOTIDE SEQUENCE</scope>
    <source>
        <strain evidence="5">An175</strain>
    </source>
</reference>
<dbReference type="RefSeq" id="WP_006874505.1">
    <property type="nucleotide sequence ID" value="NZ_CABIWA010000002.1"/>
</dbReference>
<dbReference type="OrthoDB" id="9804099at2"/>
<evidence type="ECO:0000259" key="1">
    <source>
        <dbReference type="Pfam" id="PF12652"/>
    </source>
</evidence>
<dbReference type="Proteomes" id="UP000260828">
    <property type="component" value="Unassembled WGS sequence"/>
</dbReference>
<dbReference type="Proteomes" id="UP000446348">
    <property type="component" value="Unassembled WGS sequence"/>
</dbReference>
<evidence type="ECO:0000313" key="5">
    <source>
        <dbReference type="EMBL" id="OUP70204.1"/>
    </source>
</evidence>
<organism evidence="2 7">
    <name type="scientific">Anaerotruncus colihominis</name>
    <dbReference type="NCBI Taxonomy" id="169435"/>
    <lineage>
        <taxon>Bacteria</taxon>
        <taxon>Bacillati</taxon>
        <taxon>Bacillota</taxon>
        <taxon>Clostridia</taxon>
        <taxon>Eubacteriales</taxon>
        <taxon>Oscillospiraceae</taxon>
        <taxon>Anaerotruncus</taxon>
    </lineage>
</organism>
<sequence>MCERQKLLRQIQIHNFAITDVVLYLDGHPTCQPALAYYEKHKQLRDEAVALYNQRFGPLNMRENTNPNRWTWVDDPWPWELEA</sequence>
<name>A0A174L6D0_9FIRM</name>
<reference evidence="2 7" key="1">
    <citation type="submission" date="2015-09" db="EMBL/GenBank/DDBJ databases">
        <authorList>
            <consortium name="Pathogen Informatics"/>
        </authorList>
    </citation>
    <scope>NUCLEOTIDE SEQUENCE [LARGE SCALE GENOMIC DNA]</scope>
    <source>
        <strain evidence="2 7">2789STDY5834939</strain>
    </source>
</reference>
<reference evidence="8" key="2">
    <citation type="submission" date="2017-04" db="EMBL/GenBank/DDBJ databases">
        <title>Function of individual gut microbiota members based on whole genome sequencing of pure cultures obtained from chicken caecum.</title>
        <authorList>
            <person name="Medvecky M."/>
            <person name="Cejkova D."/>
            <person name="Polansky O."/>
            <person name="Karasova D."/>
            <person name="Kubasova T."/>
            <person name="Cizek A."/>
            <person name="Rychlik I."/>
        </authorList>
    </citation>
    <scope>NUCLEOTIDE SEQUENCE [LARGE SCALE GENOMIC DNA]</scope>
    <source>
        <strain evidence="8">An175</strain>
    </source>
</reference>
<evidence type="ECO:0000313" key="8">
    <source>
        <dbReference type="Proteomes" id="UP000196386"/>
    </source>
</evidence>
<dbReference type="EMBL" id="CZBE01000001">
    <property type="protein sequence ID" value="CUP20174.1"/>
    <property type="molecule type" value="Genomic_DNA"/>
</dbReference>
<dbReference type="Proteomes" id="UP000462501">
    <property type="component" value="Unassembled WGS sequence"/>
</dbReference>
<reference evidence="4 11" key="6">
    <citation type="submission" date="2019-06" db="EMBL/GenBank/DDBJ databases">
        <title>Draft genome sequences of 15 bacterial species constituting the stable defined intestinal microbiota of the GM15 gnotobiotic mouse model.</title>
        <authorList>
            <person name="Elie C."/>
            <person name="Mathieu A."/>
            <person name="Saliou A."/>
            <person name="Darnaud M."/>
            <person name="Leulier F."/>
            <person name="Tamellini A."/>
        </authorList>
    </citation>
    <scope>NUCLEOTIDE SEQUENCE [LARGE SCALE GENOMIC DNA]</scope>
    <source>
        <strain evidence="4 11">JM4-15</strain>
    </source>
</reference>
<dbReference type="EMBL" id="QXWZ01000006">
    <property type="protein sequence ID" value="NBI78246.1"/>
    <property type="molecule type" value="Genomic_DNA"/>
</dbReference>
<dbReference type="EMBL" id="QVME01000002">
    <property type="protein sequence ID" value="RGE68828.1"/>
    <property type="molecule type" value="Genomic_DNA"/>
</dbReference>
<evidence type="ECO:0000313" key="9">
    <source>
        <dbReference type="Proteomes" id="UP000260828"/>
    </source>
</evidence>
<evidence type="ECO:0000313" key="3">
    <source>
        <dbReference type="EMBL" id="NBI78246.1"/>
    </source>
</evidence>
<dbReference type="EMBL" id="VIQT01000014">
    <property type="protein sequence ID" value="NDO39744.1"/>
    <property type="molecule type" value="Genomic_DNA"/>
</dbReference>
<evidence type="ECO:0000313" key="10">
    <source>
        <dbReference type="Proteomes" id="UP000446348"/>
    </source>
</evidence>